<feature type="transmembrane region" description="Helical" evidence="19">
    <location>
        <begin position="180"/>
        <end position="202"/>
    </location>
</feature>
<comment type="function">
    <text evidence="19">Phospholipid scramblase involved in autophagy. Cycles between the preautophagosomal structure/phagophore assembly site (PAS) and the cytoplasmic vesicle pool and supplies membrane for the growing autophagosome. Lipid scramblase activity plays a key role in preautophagosomal structure/phagophore assembly by distributing the phospholipids that arrive through ATG2 from the cytoplasmic to the luminal leaflet of the bilayer, thereby driving autophagosomal membrane expansion.</text>
</comment>
<comment type="subcellular location">
    <subcellularLocation>
        <location evidence="1">Cytoplasmic vesicle membrane</location>
        <topology evidence="1">Multi-pass membrane protein</topology>
    </subcellularLocation>
    <subcellularLocation>
        <location evidence="2">Endoplasmic reticulum membrane</location>
        <topology evidence="2">Multi-pass membrane protein</topology>
    </subcellularLocation>
    <subcellularLocation>
        <location evidence="4">Golgi apparatus membrane</location>
        <topology evidence="4">Multi-pass membrane protein</topology>
    </subcellularLocation>
    <subcellularLocation>
        <location evidence="3 19">Preautophagosomal structure membrane</location>
        <topology evidence="3 19">Multi-pass membrane protein</topology>
    </subcellularLocation>
</comment>
<comment type="catalytic activity">
    <reaction evidence="15">
        <text>a 1,2-diacyl-sn-glycero-3-phospho-L-serine(in) = a 1,2-diacyl-sn-glycero-3-phospho-L-serine(out)</text>
        <dbReference type="Rhea" id="RHEA:38663"/>
        <dbReference type="ChEBI" id="CHEBI:57262"/>
    </reaction>
</comment>
<evidence type="ECO:0000256" key="13">
    <source>
        <dbReference type="ARBA" id="ARBA00023136"/>
    </source>
</evidence>
<dbReference type="InterPro" id="IPR007241">
    <property type="entry name" value="Autophagy-rel_prot_9"/>
</dbReference>
<feature type="compositionally biased region" description="Basic and acidic residues" evidence="20">
    <location>
        <begin position="29"/>
        <end position="41"/>
    </location>
</feature>
<comment type="catalytic activity">
    <reaction evidence="16">
        <text>a 1,2-diacyl-sn-glycero-3-phosphoethanolamine(in) = a 1,2-diacyl-sn-glycero-3-phosphoethanolamine(out)</text>
        <dbReference type="Rhea" id="RHEA:38895"/>
        <dbReference type="ChEBI" id="CHEBI:64612"/>
    </reaction>
</comment>
<keyword evidence="13 19" id="KW-0472">Membrane</keyword>
<accession>A0A4T0GTX5</accession>
<feature type="transmembrane region" description="Helical" evidence="19">
    <location>
        <begin position="135"/>
        <end position="160"/>
    </location>
</feature>
<evidence type="ECO:0000256" key="3">
    <source>
        <dbReference type="ARBA" id="ARBA00004511"/>
    </source>
</evidence>
<evidence type="ECO:0000256" key="16">
    <source>
        <dbReference type="ARBA" id="ARBA00024615"/>
    </source>
</evidence>
<keyword evidence="10 19" id="KW-0072">Autophagy</keyword>
<evidence type="ECO:0000256" key="15">
    <source>
        <dbReference type="ARBA" id="ARBA00024479"/>
    </source>
</evidence>
<evidence type="ECO:0000256" key="5">
    <source>
        <dbReference type="ARBA" id="ARBA00006185"/>
    </source>
</evidence>
<dbReference type="GO" id="GO:0061709">
    <property type="term" value="P:reticulophagy"/>
    <property type="evidence" value="ECO:0007669"/>
    <property type="project" value="TreeGrafter"/>
</dbReference>
<feature type="transmembrane region" description="Helical" evidence="19">
    <location>
        <begin position="439"/>
        <end position="458"/>
    </location>
</feature>
<sequence length="717" mass="82183">MDISTPILNMLMNSRRSTYAPLEDDEQDIHETVELNPRHTDEDDGPPPSILVEGDQRTSLDDRRDIPIKYTHTEPSIPLPQQQRNSSYQPSSRSMSAHQLAMWKWVNVQNLDKFLQDAYGYYTNKGIYCIILTRALNLATVGFVFIFSTFLLGCIDYSAITHNGNLSDIVIPHCISRFPFLTWIWLLAFGTFYVYQVLTFVLSMRALVDMYKFYTHVLHIPDSDVQTISWEEIVSRISHIRQSNPLTALSSVDVSHNPVAQLDVLDVANRIMRQENYLIALFNKDLLNINIPIQNRIINKMLSFATSNGLTKALEWNLSFALLGHVFDEKGQVKPEILQSSARGRNVQELKKRFTVLAFINALLAPFLVIFLLFYSFFRYFEEYHKNPSSIGSRNYTELARWKFREFNELQHIFQKRLNMSYDDAQKYIVQFPNEKAAIVARFVAFVAGSFAAVLILASVIDPDMFLHFEISPQRTTVFYIGLFGTILAIARGMVPVENEVNDPERLLRRACAYTHHLPQEWQSQMHSKSIHREFSKLFELKIVIFLQEILSVVFTPLILYYSLPKSSPAIIDFVSQSTVKVDQLGYICSFAHFDFVRHGNTKFGAPKDAQNVKLMSQDGKLEKSVMNFKAANPKWIPSDQAGSVFVQKMSDSVMPSSRRNGGIKSPEFGLGEVYEYEGEQNNLEDGFGGDGDKGMLKMLQQFSFTRNHSNNFPQPF</sequence>
<evidence type="ECO:0000256" key="20">
    <source>
        <dbReference type="SAM" id="MobiDB-lite"/>
    </source>
</evidence>
<evidence type="ECO:0000256" key="1">
    <source>
        <dbReference type="ARBA" id="ARBA00004439"/>
    </source>
</evidence>
<dbReference type="GO" id="GO:0034727">
    <property type="term" value="P:piecemeal microautophagy of the nucleus"/>
    <property type="evidence" value="ECO:0007669"/>
    <property type="project" value="TreeGrafter"/>
</dbReference>
<dbReference type="GO" id="GO:0006869">
    <property type="term" value="P:lipid transport"/>
    <property type="evidence" value="ECO:0007669"/>
    <property type="project" value="UniProtKB-KW"/>
</dbReference>
<keyword evidence="9 19" id="KW-1133">Transmembrane helix</keyword>
<keyword evidence="14" id="KW-0968">Cytoplasmic vesicle</keyword>
<protein>
    <recommendedName>
        <fullName evidence="6 19">Autophagy-related protein 9</fullName>
    </recommendedName>
</protein>
<feature type="compositionally biased region" description="Polar residues" evidence="20">
    <location>
        <begin position="79"/>
        <end position="91"/>
    </location>
</feature>
<gene>
    <name evidence="21" type="ORF">E3P90_00193</name>
</gene>
<evidence type="ECO:0000256" key="4">
    <source>
        <dbReference type="ARBA" id="ARBA00004653"/>
    </source>
</evidence>
<evidence type="ECO:0000256" key="18">
    <source>
        <dbReference type="ARBA" id="ARBA00024631"/>
    </source>
</evidence>
<name>A0A4T0GTX5_WALIC</name>
<comment type="similarity">
    <text evidence="5 19">Belongs to the ATG9 family.</text>
</comment>
<keyword evidence="7 19" id="KW-0813">Transport</keyword>
<keyword evidence="8 19" id="KW-0812">Transmembrane</keyword>
<evidence type="ECO:0000256" key="10">
    <source>
        <dbReference type="ARBA" id="ARBA00023006"/>
    </source>
</evidence>
<dbReference type="GO" id="GO:0034045">
    <property type="term" value="C:phagophore assembly site membrane"/>
    <property type="evidence" value="ECO:0007669"/>
    <property type="project" value="UniProtKB-SubCell"/>
</dbReference>
<feature type="region of interest" description="Disordered" evidence="20">
    <location>
        <begin position="18"/>
        <end position="58"/>
    </location>
</feature>
<reference evidence="21 22" key="1">
    <citation type="submission" date="2019-03" db="EMBL/GenBank/DDBJ databases">
        <title>Sequencing 23 genomes of Wallemia ichthyophaga.</title>
        <authorList>
            <person name="Gostincar C."/>
        </authorList>
    </citation>
    <scope>NUCLEOTIDE SEQUENCE [LARGE SCALE GENOMIC DNA]</scope>
    <source>
        <strain evidence="21 22">EXF-8621</strain>
    </source>
</reference>
<feature type="transmembrane region" description="Helical" evidence="19">
    <location>
        <begin position="478"/>
        <end position="495"/>
    </location>
</feature>
<dbReference type="GO" id="GO:0000422">
    <property type="term" value="P:autophagy of mitochondrion"/>
    <property type="evidence" value="ECO:0007669"/>
    <property type="project" value="TreeGrafter"/>
</dbReference>
<keyword evidence="11" id="KW-0333">Golgi apparatus</keyword>
<evidence type="ECO:0000256" key="7">
    <source>
        <dbReference type="ARBA" id="ARBA00022448"/>
    </source>
</evidence>
<evidence type="ECO:0000256" key="12">
    <source>
        <dbReference type="ARBA" id="ARBA00023055"/>
    </source>
</evidence>
<feature type="region of interest" description="Disordered" evidence="20">
    <location>
        <begin position="71"/>
        <end position="91"/>
    </location>
</feature>
<dbReference type="AlphaFoldDB" id="A0A4T0GTX5"/>
<feature type="transmembrane region" description="Helical" evidence="19">
    <location>
        <begin position="543"/>
        <end position="564"/>
    </location>
</feature>
<evidence type="ECO:0000313" key="21">
    <source>
        <dbReference type="EMBL" id="TIB17014.1"/>
    </source>
</evidence>
<dbReference type="GO" id="GO:0034497">
    <property type="term" value="P:protein localization to phagophore assembly site"/>
    <property type="evidence" value="ECO:0007669"/>
    <property type="project" value="TreeGrafter"/>
</dbReference>
<dbReference type="PANTHER" id="PTHR13038">
    <property type="entry name" value="APG9 AUTOPHAGY 9"/>
    <property type="match status" value="1"/>
</dbReference>
<evidence type="ECO:0000256" key="8">
    <source>
        <dbReference type="ARBA" id="ARBA00022692"/>
    </source>
</evidence>
<dbReference type="Proteomes" id="UP000306954">
    <property type="component" value="Unassembled WGS sequence"/>
</dbReference>
<organism evidence="21 22">
    <name type="scientific">Wallemia ichthyophaga</name>
    <dbReference type="NCBI Taxonomy" id="245174"/>
    <lineage>
        <taxon>Eukaryota</taxon>
        <taxon>Fungi</taxon>
        <taxon>Dikarya</taxon>
        <taxon>Basidiomycota</taxon>
        <taxon>Wallemiomycotina</taxon>
        <taxon>Wallemiomycetes</taxon>
        <taxon>Wallemiales</taxon>
        <taxon>Wallemiaceae</taxon>
        <taxon>Wallemia</taxon>
    </lineage>
</organism>
<evidence type="ECO:0000256" key="17">
    <source>
        <dbReference type="ARBA" id="ARBA00024621"/>
    </source>
</evidence>
<comment type="catalytic activity">
    <reaction evidence="18">
        <text>a 1,2-diacyl-sn-glycero-3-phosphocholine(in) = a 1,2-diacyl-sn-glycero-3-phosphocholine(out)</text>
        <dbReference type="Rhea" id="RHEA:38571"/>
        <dbReference type="ChEBI" id="CHEBI:57643"/>
    </reaction>
</comment>
<dbReference type="GO" id="GO:0005789">
    <property type="term" value="C:endoplasmic reticulum membrane"/>
    <property type="evidence" value="ECO:0007669"/>
    <property type="project" value="UniProtKB-SubCell"/>
</dbReference>
<feature type="transmembrane region" description="Helical" evidence="19">
    <location>
        <begin position="354"/>
        <end position="378"/>
    </location>
</feature>
<comment type="catalytic activity">
    <reaction evidence="17">
        <text>a 1,2-diacyl-sn-glycero-3-phospho-(1D-myo-inositol-3-phosphate)(in) = a 1,2-diacyl-sn-glycero-3-phospho-(1D-myo-inositol-3-phosphate)(out)</text>
        <dbReference type="Rhea" id="RHEA:67920"/>
        <dbReference type="ChEBI" id="CHEBI:58088"/>
    </reaction>
</comment>
<evidence type="ECO:0000313" key="22">
    <source>
        <dbReference type="Proteomes" id="UP000306954"/>
    </source>
</evidence>
<dbReference type="GO" id="GO:0000139">
    <property type="term" value="C:Golgi membrane"/>
    <property type="evidence" value="ECO:0007669"/>
    <property type="project" value="UniProtKB-SubCell"/>
</dbReference>
<evidence type="ECO:0000256" key="6">
    <source>
        <dbReference type="ARBA" id="ARBA00018074"/>
    </source>
</evidence>
<evidence type="ECO:0000256" key="9">
    <source>
        <dbReference type="ARBA" id="ARBA00022989"/>
    </source>
</evidence>
<dbReference type="GO" id="GO:0005776">
    <property type="term" value="C:autophagosome"/>
    <property type="evidence" value="ECO:0007669"/>
    <property type="project" value="TreeGrafter"/>
</dbReference>
<keyword evidence="12 19" id="KW-0445">Lipid transport</keyword>
<evidence type="ECO:0000256" key="11">
    <source>
        <dbReference type="ARBA" id="ARBA00023034"/>
    </source>
</evidence>
<dbReference type="EMBL" id="SPOF01000002">
    <property type="protein sequence ID" value="TIB17014.1"/>
    <property type="molecule type" value="Genomic_DNA"/>
</dbReference>
<comment type="caution">
    <text evidence="21">The sequence shown here is derived from an EMBL/GenBank/DDBJ whole genome shotgun (WGS) entry which is preliminary data.</text>
</comment>
<dbReference type="GO" id="GO:0030659">
    <property type="term" value="C:cytoplasmic vesicle membrane"/>
    <property type="evidence" value="ECO:0007669"/>
    <property type="project" value="UniProtKB-SubCell"/>
</dbReference>
<evidence type="ECO:0000256" key="2">
    <source>
        <dbReference type="ARBA" id="ARBA00004477"/>
    </source>
</evidence>
<proteinExistence type="inferred from homology"/>
<dbReference type="PANTHER" id="PTHR13038:SF10">
    <property type="entry name" value="AUTOPHAGY-RELATED PROTEIN 9"/>
    <property type="match status" value="1"/>
</dbReference>
<dbReference type="Pfam" id="PF04109">
    <property type="entry name" value="ATG9"/>
    <property type="match status" value="1"/>
</dbReference>
<evidence type="ECO:0000256" key="19">
    <source>
        <dbReference type="RuleBase" id="RU364027"/>
    </source>
</evidence>
<evidence type="ECO:0000256" key="14">
    <source>
        <dbReference type="ARBA" id="ARBA00023329"/>
    </source>
</evidence>